<proteinExistence type="predicted"/>
<feature type="chain" id="PRO_5032604181" evidence="1">
    <location>
        <begin position="34"/>
        <end position="116"/>
    </location>
</feature>
<reference evidence="2 3" key="1">
    <citation type="submission" date="2020-08" db="EMBL/GenBank/DDBJ databases">
        <title>Sequencing the genomes of 1000 actinobacteria strains.</title>
        <authorList>
            <person name="Klenk H.-P."/>
        </authorList>
    </citation>
    <scope>NUCLEOTIDE SEQUENCE [LARGE SCALE GENOMIC DNA]</scope>
    <source>
        <strain evidence="2 3">DSM 45582</strain>
    </source>
</reference>
<evidence type="ECO:0000313" key="3">
    <source>
        <dbReference type="Proteomes" id="UP000580474"/>
    </source>
</evidence>
<dbReference type="PROSITE" id="PS51318">
    <property type="entry name" value="TAT"/>
    <property type="match status" value="1"/>
</dbReference>
<evidence type="ECO:0000313" key="2">
    <source>
        <dbReference type="EMBL" id="MBB5067992.1"/>
    </source>
</evidence>
<dbReference type="EMBL" id="JACHIV010000001">
    <property type="protein sequence ID" value="MBB5067992.1"/>
    <property type="molecule type" value="Genomic_DNA"/>
</dbReference>
<dbReference type="RefSeq" id="WP_184477764.1">
    <property type="nucleotide sequence ID" value="NZ_JACHIV010000001.1"/>
</dbReference>
<sequence length="116" mass="11902">MKQVTQRRLGRGTALTAAVGAALAMATAGTAQAATPGVFTLCSKGSYASYAVFPERGGMATTLVPSGACEKFEFGGKKPERVEIHQGRGALIGPVTYDGRAGLNIATVNGPSFHPF</sequence>
<keyword evidence="1" id="KW-0732">Signal</keyword>
<keyword evidence="3" id="KW-1185">Reference proteome</keyword>
<protein>
    <submittedName>
        <fullName evidence="2">Uncharacterized protein</fullName>
    </submittedName>
</protein>
<dbReference type="AlphaFoldDB" id="A0A840NFL4"/>
<accession>A0A840NFL4</accession>
<dbReference type="Proteomes" id="UP000580474">
    <property type="component" value="Unassembled WGS sequence"/>
</dbReference>
<name>A0A840NFL4_9PSEU</name>
<dbReference type="InterPro" id="IPR006311">
    <property type="entry name" value="TAT_signal"/>
</dbReference>
<gene>
    <name evidence="2" type="ORF">BJ969_001080</name>
</gene>
<evidence type="ECO:0000256" key="1">
    <source>
        <dbReference type="SAM" id="SignalP"/>
    </source>
</evidence>
<comment type="caution">
    <text evidence="2">The sequence shown here is derived from an EMBL/GenBank/DDBJ whole genome shotgun (WGS) entry which is preliminary data.</text>
</comment>
<organism evidence="2 3">
    <name type="scientific">Saccharopolyspora gloriosae</name>
    <dbReference type="NCBI Taxonomy" id="455344"/>
    <lineage>
        <taxon>Bacteria</taxon>
        <taxon>Bacillati</taxon>
        <taxon>Actinomycetota</taxon>
        <taxon>Actinomycetes</taxon>
        <taxon>Pseudonocardiales</taxon>
        <taxon>Pseudonocardiaceae</taxon>
        <taxon>Saccharopolyspora</taxon>
    </lineage>
</organism>
<feature type="signal peptide" evidence="1">
    <location>
        <begin position="1"/>
        <end position="33"/>
    </location>
</feature>